<keyword evidence="1" id="KW-0694">RNA-binding</keyword>
<reference evidence="5" key="1">
    <citation type="journal article" date="2019" name="Nat. Commun.">
        <title>Expansion of phycobilisome linker gene families in mesophilic red algae.</title>
        <authorList>
            <person name="Lee J."/>
            <person name="Kim D."/>
            <person name="Bhattacharya D."/>
            <person name="Yoon H.S."/>
        </authorList>
    </citation>
    <scope>NUCLEOTIDE SEQUENCE [LARGE SCALE GENOMIC DNA]</scope>
    <source>
        <strain evidence="5">CCMP 1328</strain>
    </source>
</reference>
<dbReference type="GO" id="GO:0003723">
    <property type="term" value="F:RNA binding"/>
    <property type="evidence" value="ECO:0007669"/>
    <property type="project" value="UniProtKB-UniRule"/>
</dbReference>
<comment type="caution">
    <text evidence="4">The sequence shown here is derived from an EMBL/GenBank/DDBJ whole genome shotgun (WGS) entry which is preliminary data.</text>
</comment>
<evidence type="ECO:0000313" key="5">
    <source>
        <dbReference type="Proteomes" id="UP000324585"/>
    </source>
</evidence>
<feature type="compositionally biased region" description="Low complexity" evidence="2">
    <location>
        <begin position="761"/>
        <end position="770"/>
    </location>
</feature>
<sequence>MEQIEELRRVVAEQPLNYSAHELYVTALRNAERRFCTTCHYAEDSAQSQASDVGWACMKRALLAARTDMHERLPLAPELWIAWVEDELEDVQAVMPQDSEQEDDSPIDYDKERLDAATEAVLKLVHTGLRDYVSVDLALLGMQILATRYELRLETMAQMRGRMDSELMAKCATHFTQGARMWTCRLAVEAAADDELRQERAVWQRILRVPLANYEDWVDETRVKFPDLLEQLAATVESVRSMVAQREHCEALVNAAVSASGGAYNESVQSAWENYLALEIQADPNRAIVLLERMVSLHFDSEYPWLRYAHVMNSVLQDKQRQLGVLSRALRNLPMSGDIAAAYIDALETNGMPFAEAEQFLDRCIALTEQGQVLAPAIAHSIWDKARRTLLEFARRSLVPGADDHAQFTAFVSRLFSSLTLDNVSLLLLACRMLVLVADDTAMARTYMEKAISGRFGKEVSVWLACLRLEEHIHKRHQDFGWRKLFRRGISVLSTESDVLLLGKEWMETEAVFADSSNWLQQASAAIERRVALVRQQEKDRIHRSLGRAAAAVPAKRKRIHSEQQEAFADASAMSSQYLNGEHALTSGQSVEKQNSSQARTTRPSGSAGRSEALGAMEARHDTKSSAMTWYNDQCTVYVSQLDKHTTAEELAAVFGRLPDLKEIRLKHTKDGSRAFAYIEFTSEQGVQAALAAHGSELHGRKISVLRSKPPKAASTAVGSASALQAPRLHRGFSAMYGSAPAPAQQPAMRLTIDAQNGMPAEPGATTTTEARTETSGSKPSLSQADFRAMLTK</sequence>
<dbReference type="SMART" id="SM00360">
    <property type="entry name" value="RRM"/>
    <property type="match status" value="1"/>
</dbReference>
<dbReference type="InterPro" id="IPR035979">
    <property type="entry name" value="RBD_domain_sf"/>
</dbReference>
<dbReference type="SUPFAM" id="SSF48452">
    <property type="entry name" value="TPR-like"/>
    <property type="match status" value="1"/>
</dbReference>
<dbReference type="PANTHER" id="PTHR32343">
    <property type="entry name" value="SERINE/ARGININE-RICH SPLICING FACTOR"/>
    <property type="match status" value="1"/>
</dbReference>
<dbReference type="AlphaFoldDB" id="A0A5J4YX69"/>
<keyword evidence="5" id="KW-1185">Reference proteome</keyword>
<feature type="region of interest" description="Disordered" evidence="2">
    <location>
        <begin position="586"/>
        <end position="620"/>
    </location>
</feature>
<organism evidence="4 5">
    <name type="scientific">Porphyridium purpureum</name>
    <name type="common">Red alga</name>
    <name type="synonym">Porphyridium cruentum</name>
    <dbReference type="NCBI Taxonomy" id="35688"/>
    <lineage>
        <taxon>Eukaryota</taxon>
        <taxon>Rhodophyta</taxon>
        <taxon>Bangiophyceae</taxon>
        <taxon>Porphyridiales</taxon>
        <taxon>Porphyridiaceae</taxon>
        <taxon>Porphyridium</taxon>
    </lineage>
</organism>
<evidence type="ECO:0000259" key="3">
    <source>
        <dbReference type="PROSITE" id="PS50102"/>
    </source>
</evidence>
<gene>
    <name evidence="4" type="ORF">FVE85_2324</name>
</gene>
<dbReference type="Proteomes" id="UP000324585">
    <property type="component" value="Unassembled WGS sequence"/>
</dbReference>
<dbReference type="Gene3D" id="1.25.40.10">
    <property type="entry name" value="Tetratricopeptide repeat domain"/>
    <property type="match status" value="2"/>
</dbReference>
<dbReference type="SUPFAM" id="SSF54928">
    <property type="entry name" value="RNA-binding domain, RBD"/>
    <property type="match status" value="1"/>
</dbReference>
<evidence type="ECO:0000256" key="2">
    <source>
        <dbReference type="SAM" id="MobiDB-lite"/>
    </source>
</evidence>
<dbReference type="InterPro" id="IPR011990">
    <property type="entry name" value="TPR-like_helical_dom_sf"/>
</dbReference>
<dbReference type="PANTHER" id="PTHR32343:SF22">
    <property type="entry name" value="LD29830P"/>
    <property type="match status" value="1"/>
</dbReference>
<feature type="compositionally biased region" description="Polar residues" evidence="2">
    <location>
        <begin position="586"/>
        <end position="605"/>
    </location>
</feature>
<evidence type="ECO:0000313" key="4">
    <source>
        <dbReference type="EMBL" id="KAA8496169.1"/>
    </source>
</evidence>
<feature type="region of interest" description="Disordered" evidence="2">
    <location>
        <begin position="757"/>
        <end position="793"/>
    </location>
</feature>
<protein>
    <submittedName>
        <fullName evidence="4">Squamous cell carcinoma antigen recognized by T-cells 3</fullName>
    </submittedName>
</protein>
<dbReference type="OrthoDB" id="360390at2759"/>
<evidence type="ECO:0000256" key="1">
    <source>
        <dbReference type="PROSITE-ProRule" id="PRU00176"/>
    </source>
</evidence>
<dbReference type="OMA" id="PSGLTKM"/>
<dbReference type="InterPro" id="IPR000504">
    <property type="entry name" value="RRM_dom"/>
</dbReference>
<proteinExistence type="predicted"/>
<dbReference type="InterPro" id="IPR012677">
    <property type="entry name" value="Nucleotide-bd_a/b_plait_sf"/>
</dbReference>
<dbReference type="Pfam" id="PF00076">
    <property type="entry name" value="RRM_1"/>
    <property type="match status" value="1"/>
</dbReference>
<accession>A0A5J4YX69</accession>
<name>A0A5J4YX69_PORPP</name>
<dbReference type="Gene3D" id="3.30.70.330">
    <property type="match status" value="1"/>
</dbReference>
<dbReference type="CDD" id="cd00590">
    <property type="entry name" value="RRM_SF"/>
    <property type="match status" value="1"/>
</dbReference>
<feature type="domain" description="RRM" evidence="3">
    <location>
        <begin position="635"/>
        <end position="710"/>
    </location>
</feature>
<dbReference type="EMBL" id="VRMN01000003">
    <property type="protein sequence ID" value="KAA8496169.1"/>
    <property type="molecule type" value="Genomic_DNA"/>
</dbReference>
<dbReference type="PROSITE" id="PS50102">
    <property type="entry name" value="RRM"/>
    <property type="match status" value="1"/>
</dbReference>